<evidence type="ECO:0000256" key="1">
    <source>
        <dbReference type="RuleBase" id="RU000383"/>
    </source>
</evidence>
<feature type="domain" description="Cyclin-like" evidence="2">
    <location>
        <begin position="66"/>
        <end position="153"/>
    </location>
</feature>
<dbReference type="InterPro" id="IPR036915">
    <property type="entry name" value="Cyclin-like_sf"/>
</dbReference>
<sequence length="300" mass="34453">MHFDTGIFHRPEDSSFITALFPHFSDTLYASADVYISIRAREQISKTVDCLANHRITPDRRSCMVNWMIEVLSQYEASLQTFFRAVKIMDKFFQLSPKSISSSKLHIIGVTCMFIASKFEDTDPLRLAIVREEIGHGKFSKEAIKKMERKIVRALEFDVAVPNCNEVFGYLSEIVEVQPAVKRTAEMILVLLQIYYNMQLLPSQEAVAAFIIAAKSLRQDDDVIKRILLVSGYSEDEVVGLADSIFRELLLFPDHYGNCQNAMRFFQFNLILRVPGPLFEFWDADLSRNQEQLLGLFNNN</sequence>
<feature type="domain" description="Cyclin-like" evidence="2">
    <location>
        <begin position="169"/>
        <end position="247"/>
    </location>
</feature>
<gene>
    <name evidence="3" type="ORF">BSTOLATCC_MIC2812</name>
</gene>
<evidence type="ECO:0000313" key="3">
    <source>
        <dbReference type="EMBL" id="CAG9311110.1"/>
    </source>
</evidence>
<name>A0AAU9INQ6_9CILI</name>
<dbReference type="PANTHER" id="PTHR10177">
    <property type="entry name" value="CYCLINS"/>
    <property type="match status" value="1"/>
</dbReference>
<dbReference type="InterPro" id="IPR039361">
    <property type="entry name" value="Cyclin"/>
</dbReference>
<organism evidence="3 4">
    <name type="scientific">Blepharisma stoltei</name>
    <dbReference type="NCBI Taxonomy" id="1481888"/>
    <lineage>
        <taxon>Eukaryota</taxon>
        <taxon>Sar</taxon>
        <taxon>Alveolata</taxon>
        <taxon>Ciliophora</taxon>
        <taxon>Postciliodesmatophora</taxon>
        <taxon>Heterotrichea</taxon>
        <taxon>Heterotrichida</taxon>
        <taxon>Blepharismidae</taxon>
        <taxon>Blepharisma</taxon>
    </lineage>
</organism>
<dbReference type="InterPro" id="IPR013763">
    <property type="entry name" value="Cyclin-like_dom"/>
</dbReference>
<proteinExistence type="inferred from homology"/>
<dbReference type="FunFam" id="1.10.472.10:FF:000089">
    <property type="entry name" value="Cyclin, N-terminal domain containing protein"/>
    <property type="match status" value="1"/>
</dbReference>
<dbReference type="SMART" id="SM00385">
    <property type="entry name" value="CYCLIN"/>
    <property type="match status" value="2"/>
</dbReference>
<dbReference type="Gene3D" id="1.10.472.10">
    <property type="entry name" value="Cyclin-like"/>
    <property type="match status" value="2"/>
</dbReference>
<keyword evidence="4" id="KW-1185">Reference proteome</keyword>
<evidence type="ECO:0000313" key="4">
    <source>
        <dbReference type="Proteomes" id="UP001162131"/>
    </source>
</evidence>
<comment type="similarity">
    <text evidence="1">Belongs to the cyclin family.</text>
</comment>
<dbReference type="InterPro" id="IPR006671">
    <property type="entry name" value="Cyclin_N"/>
</dbReference>
<dbReference type="AlphaFoldDB" id="A0AAU9INQ6"/>
<dbReference type="EMBL" id="CAJZBQ010000003">
    <property type="protein sequence ID" value="CAG9311110.1"/>
    <property type="molecule type" value="Genomic_DNA"/>
</dbReference>
<evidence type="ECO:0000259" key="2">
    <source>
        <dbReference type="SMART" id="SM00385"/>
    </source>
</evidence>
<comment type="caution">
    <text evidence="3">The sequence shown here is derived from an EMBL/GenBank/DDBJ whole genome shotgun (WGS) entry which is preliminary data.</text>
</comment>
<dbReference type="Proteomes" id="UP001162131">
    <property type="component" value="Unassembled WGS sequence"/>
</dbReference>
<keyword evidence="1" id="KW-0195">Cyclin</keyword>
<dbReference type="Pfam" id="PF00134">
    <property type="entry name" value="Cyclin_N"/>
    <property type="match status" value="1"/>
</dbReference>
<accession>A0AAU9INQ6</accession>
<protein>
    <recommendedName>
        <fullName evidence="2">Cyclin-like domain-containing protein</fullName>
    </recommendedName>
</protein>
<reference evidence="3" key="1">
    <citation type="submission" date="2021-09" db="EMBL/GenBank/DDBJ databases">
        <authorList>
            <consortium name="AG Swart"/>
            <person name="Singh M."/>
            <person name="Singh A."/>
            <person name="Seah K."/>
            <person name="Emmerich C."/>
        </authorList>
    </citation>
    <scope>NUCLEOTIDE SEQUENCE</scope>
    <source>
        <strain evidence="3">ATCC30299</strain>
    </source>
</reference>
<dbReference type="SUPFAM" id="SSF47954">
    <property type="entry name" value="Cyclin-like"/>
    <property type="match status" value="1"/>
</dbReference>